<name>A0A7W7I040_9ACTN</name>
<evidence type="ECO:0000313" key="3">
    <source>
        <dbReference type="EMBL" id="MBB4763936.1"/>
    </source>
</evidence>
<dbReference type="SUPFAM" id="SSF63817">
    <property type="entry name" value="Sortase"/>
    <property type="match status" value="1"/>
</dbReference>
<dbReference type="InterPro" id="IPR005754">
    <property type="entry name" value="Sortase"/>
</dbReference>
<dbReference type="Proteomes" id="UP000578112">
    <property type="component" value="Unassembled WGS sequence"/>
</dbReference>
<reference evidence="3 4" key="1">
    <citation type="submission" date="2020-08" db="EMBL/GenBank/DDBJ databases">
        <title>Sequencing the genomes of 1000 actinobacteria strains.</title>
        <authorList>
            <person name="Klenk H.-P."/>
        </authorList>
    </citation>
    <scope>NUCLEOTIDE SEQUENCE [LARGE SCALE GENOMIC DNA]</scope>
    <source>
        <strain evidence="3 4">DSM 43149</strain>
    </source>
</reference>
<gene>
    <name evidence="3" type="ORF">BJ971_004492</name>
</gene>
<keyword evidence="2" id="KW-0732">Signal</keyword>
<keyword evidence="4" id="KW-1185">Reference proteome</keyword>
<dbReference type="RefSeq" id="WP_184995179.1">
    <property type="nucleotide sequence ID" value="NZ_BOMK01000024.1"/>
</dbReference>
<feature type="chain" id="PRO_5030842046" description="Class F sortase" evidence="2">
    <location>
        <begin position="23"/>
        <end position="201"/>
    </location>
</feature>
<evidence type="ECO:0000256" key="2">
    <source>
        <dbReference type="SAM" id="SignalP"/>
    </source>
</evidence>
<accession>A0A7W7I040</accession>
<dbReference type="NCBIfam" id="NF033748">
    <property type="entry name" value="class_F_sortase"/>
    <property type="match status" value="1"/>
</dbReference>
<evidence type="ECO:0008006" key="5">
    <source>
        <dbReference type="Google" id="ProtNLM"/>
    </source>
</evidence>
<comment type="caution">
    <text evidence="3">The sequence shown here is derived from an EMBL/GenBank/DDBJ whole genome shotgun (WGS) entry which is preliminary data.</text>
</comment>
<proteinExistence type="predicted"/>
<dbReference type="InterPro" id="IPR023365">
    <property type="entry name" value="Sortase_dom-sf"/>
</dbReference>
<evidence type="ECO:0000313" key="4">
    <source>
        <dbReference type="Proteomes" id="UP000578112"/>
    </source>
</evidence>
<dbReference type="GO" id="GO:0016787">
    <property type="term" value="F:hydrolase activity"/>
    <property type="evidence" value="ECO:0007669"/>
    <property type="project" value="UniProtKB-KW"/>
</dbReference>
<protein>
    <recommendedName>
        <fullName evidence="5">Class F sortase</fullName>
    </recommendedName>
</protein>
<organism evidence="3 4">
    <name type="scientific">Actinoplanes digitatis</name>
    <dbReference type="NCBI Taxonomy" id="1868"/>
    <lineage>
        <taxon>Bacteria</taxon>
        <taxon>Bacillati</taxon>
        <taxon>Actinomycetota</taxon>
        <taxon>Actinomycetes</taxon>
        <taxon>Micromonosporales</taxon>
        <taxon>Micromonosporaceae</taxon>
        <taxon>Actinoplanes</taxon>
    </lineage>
</organism>
<dbReference type="EMBL" id="JACHNH010000001">
    <property type="protein sequence ID" value="MBB4763936.1"/>
    <property type="molecule type" value="Genomic_DNA"/>
</dbReference>
<feature type="signal peptide" evidence="2">
    <location>
        <begin position="1"/>
        <end position="22"/>
    </location>
</feature>
<dbReference type="InterPro" id="IPR042001">
    <property type="entry name" value="Sortase_F"/>
</dbReference>
<dbReference type="Gene3D" id="2.40.260.10">
    <property type="entry name" value="Sortase"/>
    <property type="match status" value="1"/>
</dbReference>
<dbReference type="Pfam" id="PF04203">
    <property type="entry name" value="Sortase"/>
    <property type="match status" value="1"/>
</dbReference>
<sequence length="201" mass="21096">MIARAALLVALAVLLTTGLARSGPPTQGTPVAVAPVAEPPGGPADTFRSVRTYPAVAEPVRLRIPALGVDSTLQRLDRLADGTIAVPGRPDRAGWYAQGPRPGQPGPAVVLGHVDSRTGPGVFFGLAGIRPGAMVHVDRADRSTVAFRVTEVSRVPKSRFPTDLVYAPTLEPTLRLVTCGGGFDESQRSYRDNVIVYATPA</sequence>
<dbReference type="AlphaFoldDB" id="A0A7W7I040"/>
<dbReference type="CDD" id="cd05829">
    <property type="entry name" value="Sortase_F"/>
    <property type="match status" value="1"/>
</dbReference>
<evidence type="ECO:0000256" key="1">
    <source>
        <dbReference type="ARBA" id="ARBA00022801"/>
    </source>
</evidence>
<keyword evidence="1" id="KW-0378">Hydrolase</keyword>